<dbReference type="EMBL" id="CAXAJV020001301">
    <property type="protein sequence ID" value="CAL7951829.1"/>
    <property type="molecule type" value="Genomic_DNA"/>
</dbReference>
<sequence>MPITISRRPKYAVFLKQQRLKFQIYLKAYKQCTASHSQDYYENKMLKGNRIAEYMFQATITLAFLRFLKSMMKANFLCQPIIFFPTGYSGFLDSIILATCDPIIVTPTGYLWI</sequence>
<evidence type="ECO:0000313" key="1">
    <source>
        <dbReference type="EMBL" id="CAL7951829.1"/>
    </source>
</evidence>
<proteinExistence type="predicted"/>
<organism evidence="1 2">
    <name type="scientific">Xylocopa violacea</name>
    <name type="common">Violet carpenter bee</name>
    <name type="synonym">Apis violacea</name>
    <dbReference type="NCBI Taxonomy" id="135666"/>
    <lineage>
        <taxon>Eukaryota</taxon>
        <taxon>Metazoa</taxon>
        <taxon>Ecdysozoa</taxon>
        <taxon>Arthropoda</taxon>
        <taxon>Hexapoda</taxon>
        <taxon>Insecta</taxon>
        <taxon>Pterygota</taxon>
        <taxon>Neoptera</taxon>
        <taxon>Endopterygota</taxon>
        <taxon>Hymenoptera</taxon>
        <taxon>Apocrita</taxon>
        <taxon>Aculeata</taxon>
        <taxon>Apoidea</taxon>
        <taxon>Anthophila</taxon>
        <taxon>Apidae</taxon>
        <taxon>Xylocopa</taxon>
        <taxon>Xylocopa</taxon>
    </lineage>
</organism>
<protein>
    <submittedName>
        <fullName evidence="1">Uncharacterized protein</fullName>
    </submittedName>
</protein>
<accession>A0ABP1PF26</accession>
<name>A0ABP1PF26_XYLVO</name>
<reference evidence="1 2" key="1">
    <citation type="submission" date="2024-08" db="EMBL/GenBank/DDBJ databases">
        <authorList>
            <person name="Will J Nash"/>
            <person name="Angela Man"/>
            <person name="Seanna McTaggart"/>
            <person name="Kendall Baker"/>
            <person name="Tom Barker"/>
            <person name="Leah Catchpole"/>
            <person name="Alex Durrant"/>
            <person name="Karim Gharbi"/>
            <person name="Naomi Irish"/>
            <person name="Gemy Kaithakottil"/>
            <person name="Debby Ku"/>
            <person name="Aaliyah Providence"/>
            <person name="Felix Shaw"/>
            <person name="David Swarbreck"/>
            <person name="Chris Watkins"/>
            <person name="Ann M. McCartney"/>
            <person name="Giulio Formenti"/>
            <person name="Alice Mouton"/>
            <person name="Noel Vella"/>
            <person name="Bjorn M von Reumont"/>
            <person name="Adriana Vella"/>
            <person name="Wilfried Haerty"/>
        </authorList>
    </citation>
    <scope>NUCLEOTIDE SEQUENCE [LARGE SCALE GENOMIC DNA]</scope>
</reference>
<keyword evidence="2" id="KW-1185">Reference proteome</keyword>
<evidence type="ECO:0000313" key="2">
    <source>
        <dbReference type="Proteomes" id="UP001642520"/>
    </source>
</evidence>
<comment type="caution">
    <text evidence="1">The sequence shown here is derived from an EMBL/GenBank/DDBJ whole genome shotgun (WGS) entry which is preliminary data.</text>
</comment>
<dbReference type="Proteomes" id="UP001642520">
    <property type="component" value="Unassembled WGS sequence"/>
</dbReference>
<gene>
    <name evidence="1" type="ORF">XYLVIOL_LOCUS10716</name>
</gene>